<evidence type="ECO:0000256" key="1">
    <source>
        <dbReference type="SAM" id="SignalP"/>
    </source>
</evidence>
<keyword evidence="1" id="KW-0732">Signal</keyword>
<organism evidence="3 4">
    <name type="scientific">Anaerobaca lacustris</name>
    <dbReference type="NCBI Taxonomy" id="3044600"/>
    <lineage>
        <taxon>Bacteria</taxon>
        <taxon>Pseudomonadati</taxon>
        <taxon>Planctomycetota</taxon>
        <taxon>Phycisphaerae</taxon>
        <taxon>Sedimentisphaerales</taxon>
        <taxon>Anaerobacaceae</taxon>
        <taxon>Anaerobaca</taxon>
    </lineage>
</organism>
<feature type="signal peptide" evidence="1">
    <location>
        <begin position="1"/>
        <end position="17"/>
    </location>
</feature>
<protein>
    <submittedName>
        <fullName evidence="3">DUF4097 family beta strand repeat-containing protein</fullName>
    </submittedName>
</protein>
<dbReference type="AlphaFoldDB" id="A0AAW6TQW1"/>
<proteinExistence type="predicted"/>
<name>A0AAW6TQW1_9BACT</name>
<evidence type="ECO:0000313" key="3">
    <source>
        <dbReference type="EMBL" id="MDI6448071.1"/>
    </source>
</evidence>
<dbReference type="PROSITE" id="PS51257">
    <property type="entry name" value="PROKAR_LIPOPROTEIN"/>
    <property type="match status" value="1"/>
</dbReference>
<dbReference type="Gene3D" id="2.160.20.120">
    <property type="match status" value="1"/>
</dbReference>
<feature type="chain" id="PRO_5043778768" evidence="1">
    <location>
        <begin position="18"/>
        <end position="359"/>
    </location>
</feature>
<evidence type="ECO:0000259" key="2">
    <source>
        <dbReference type="Pfam" id="PF13349"/>
    </source>
</evidence>
<comment type="caution">
    <text evidence="3">The sequence shown here is derived from an EMBL/GenBank/DDBJ whole genome shotgun (WGS) entry which is preliminary data.</text>
</comment>
<evidence type="ECO:0000313" key="4">
    <source>
        <dbReference type="Proteomes" id="UP001431776"/>
    </source>
</evidence>
<dbReference type="Proteomes" id="UP001431776">
    <property type="component" value="Unassembled WGS sequence"/>
</dbReference>
<keyword evidence="4" id="KW-1185">Reference proteome</keyword>
<dbReference type="InterPro" id="IPR025164">
    <property type="entry name" value="Toastrack_DUF4097"/>
</dbReference>
<dbReference type="EMBL" id="JASCXX010000003">
    <property type="protein sequence ID" value="MDI6448071.1"/>
    <property type="molecule type" value="Genomic_DNA"/>
</dbReference>
<feature type="domain" description="DUF4097" evidence="2">
    <location>
        <begin position="188"/>
        <end position="358"/>
    </location>
</feature>
<reference evidence="3" key="1">
    <citation type="submission" date="2023-05" db="EMBL/GenBank/DDBJ databases">
        <title>Anaerotaeda fermentans gen. nov., sp. nov., a novel anaerobic planctomycete of the new family within the order Sedimentisphaerales isolated from Taman Peninsula, Russia.</title>
        <authorList>
            <person name="Khomyakova M.A."/>
            <person name="Merkel A.Y."/>
            <person name="Slobodkin A.I."/>
        </authorList>
    </citation>
    <scope>NUCLEOTIDE SEQUENCE</scope>
    <source>
        <strain evidence="3">M17dextr</strain>
    </source>
</reference>
<accession>A0AAW6TQW1</accession>
<dbReference type="RefSeq" id="WP_349243481.1">
    <property type="nucleotide sequence ID" value="NZ_JASCXX010000003.1"/>
</dbReference>
<gene>
    <name evidence="3" type="ORF">QJ522_03350</name>
</gene>
<dbReference type="Pfam" id="PF13349">
    <property type="entry name" value="DUF4097"/>
    <property type="match status" value="1"/>
</dbReference>
<sequence>MKSTRFRQHIVSGLCIAATVAATGCNIHLAGCGQTRYERTTTARQPLAAGSTLDVETASGSISITGADVADCEVVATITAHAPTEAEAQELAEQVTITMASIGETLKVRADRPKTGTNRSIGISYRIVVPRRTNIRCHSSYGRLDLADIEGSIVGRTSSGSVRARNVRGSTDLSSSYGSITCERFSEGDLTLKTSSGRIDISDATFGRCDAGTSYGSVSGRSLRGETITFRSSSGSIELIDGTADAIDLSTSYGRVAARPITVGELRATSGSGSLDIVCADDCPPELTAHVKSSYGSVQFTAPPTFAGRVHLGTNHGSVRTDRPITIRGQIGKTKIEGAIGEGRGNLRIETSSGSVTLR</sequence>